<dbReference type="EMBL" id="ASHM01001972">
    <property type="protein sequence ID" value="PNY07593.1"/>
    <property type="molecule type" value="Genomic_DNA"/>
</dbReference>
<dbReference type="InterPro" id="IPR012337">
    <property type="entry name" value="RNaseH-like_sf"/>
</dbReference>
<dbReference type="GO" id="GO:0004523">
    <property type="term" value="F:RNA-DNA hybrid ribonuclease activity"/>
    <property type="evidence" value="ECO:0007669"/>
    <property type="project" value="InterPro"/>
</dbReference>
<comment type="caution">
    <text evidence="2">The sequence shown here is derived from an EMBL/GenBank/DDBJ whole genome shotgun (WGS) entry which is preliminary data.</text>
</comment>
<dbReference type="InterPro" id="IPR052929">
    <property type="entry name" value="RNase_H-like_EbsB-rel"/>
</dbReference>
<dbReference type="Gene3D" id="3.30.420.10">
    <property type="entry name" value="Ribonuclease H-like superfamily/Ribonuclease H"/>
    <property type="match status" value="1"/>
</dbReference>
<proteinExistence type="predicted"/>
<feature type="domain" description="RNase H type-1" evidence="1">
    <location>
        <begin position="51"/>
        <end position="132"/>
    </location>
</feature>
<dbReference type="AlphaFoldDB" id="A0A2K3NX52"/>
<gene>
    <name evidence="2" type="ORF">L195_g004094</name>
</gene>
<dbReference type="SUPFAM" id="SSF53098">
    <property type="entry name" value="Ribonuclease H-like"/>
    <property type="match status" value="1"/>
</dbReference>
<dbReference type="Pfam" id="PF13456">
    <property type="entry name" value="RVT_3"/>
    <property type="match status" value="1"/>
</dbReference>
<accession>A0A2K3NX52</accession>
<reference evidence="2 3" key="2">
    <citation type="journal article" date="2017" name="Front. Plant Sci.">
        <title>Gene Classification and Mining of Molecular Markers Useful in Red Clover (Trifolium pratense) Breeding.</title>
        <authorList>
            <person name="Istvanek J."/>
            <person name="Dluhosova J."/>
            <person name="Dluhos P."/>
            <person name="Patkova L."/>
            <person name="Nedelnik J."/>
            <person name="Repkova J."/>
        </authorList>
    </citation>
    <scope>NUCLEOTIDE SEQUENCE [LARGE SCALE GENOMIC DNA]</scope>
    <source>
        <strain evidence="3">cv. Tatra</strain>
        <tissue evidence="2">Young leaves</tissue>
    </source>
</reference>
<dbReference type="GO" id="GO:0003676">
    <property type="term" value="F:nucleic acid binding"/>
    <property type="evidence" value="ECO:0007669"/>
    <property type="project" value="InterPro"/>
</dbReference>
<protein>
    <submittedName>
        <fullName evidence="2">Cytochrome p450</fullName>
    </submittedName>
</protein>
<sequence>MVRDRKAGTAARDLLQQWLKAHQRAGSAAAVDAGTAVLKWQKPAAGMVKCNVDAAVFQKQNQYGIGLCVRDDKGEFLKAKTLHENQALLPKEAEGGGYGLKEALLWLHDEGFHCLTIKLDCKAVVDGITGNLHDMTEFGSL</sequence>
<dbReference type="PANTHER" id="PTHR47074:SF48">
    <property type="entry name" value="POLYNUCLEOTIDYL TRANSFERASE, RIBONUCLEASE H-LIKE SUPERFAMILY PROTEIN"/>
    <property type="match status" value="1"/>
</dbReference>
<organism evidence="2 3">
    <name type="scientific">Trifolium pratense</name>
    <name type="common">Red clover</name>
    <dbReference type="NCBI Taxonomy" id="57577"/>
    <lineage>
        <taxon>Eukaryota</taxon>
        <taxon>Viridiplantae</taxon>
        <taxon>Streptophyta</taxon>
        <taxon>Embryophyta</taxon>
        <taxon>Tracheophyta</taxon>
        <taxon>Spermatophyta</taxon>
        <taxon>Magnoliopsida</taxon>
        <taxon>eudicotyledons</taxon>
        <taxon>Gunneridae</taxon>
        <taxon>Pentapetalae</taxon>
        <taxon>rosids</taxon>
        <taxon>fabids</taxon>
        <taxon>Fabales</taxon>
        <taxon>Fabaceae</taxon>
        <taxon>Papilionoideae</taxon>
        <taxon>50 kb inversion clade</taxon>
        <taxon>NPAAA clade</taxon>
        <taxon>Hologalegina</taxon>
        <taxon>IRL clade</taxon>
        <taxon>Trifolieae</taxon>
        <taxon>Trifolium</taxon>
    </lineage>
</organism>
<evidence type="ECO:0000259" key="1">
    <source>
        <dbReference type="Pfam" id="PF13456"/>
    </source>
</evidence>
<evidence type="ECO:0000313" key="2">
    <source>
        <dbReference type="EMBL" id="PNY07593.1"/>
    </source>
</evidence>
<dbReference type="PANTHER" id="PTHR47074">
    <property type="entry name" value="BNAC02G40300D PROTEIN"/>
    <property type="match status" value="1"/>
</dbReference>
<dbReference type="InterPro" id="IPR002156">
    <property type="entry name" value="RNaseH_domain"/>
</dbReference>
<reference evidence="2 3" key="1">
    <citation type="journal article" date="2014" name="Am. J. Bot.">
        <title>Genome assembly and annotation for red clover (Trifolium pratense; Fabaceae).</title>
        <authorList>
            <person name="Istvanek J."/>
            <person name="Jaros M."/>
            <person name="Krenek A."/>
            <person name="Repkova J."/>
        </authorList>
    </citation>
    <scope>NUCLEOTIDE SEQUENCE [LARGE SCALE GENOMIC DNA]</scope>
    <source>
        <strain evidence="3">cv. Tatra</strain>
        <tissue evidence="2">Young leaves</tissue>
    </source>
</reference>
<name>A0A2K3NX52_TRIPR</name>
<evidence type="ECO:0000313" key="3">
    <source>
        <dbReference type="Proteomes" id="UP000236291"/>
    </source>
</evidence>
<dbReference type="Proteomes" id="UP000236291">
    <property type="component" value="Unassembled WGS sequence"/>
</dbReference>
<dbReference type="InterPro" id="IPR036397">
    <property type="entry name" value="RNaseH_sf"/>
</dbReference>